<feature type="domain" description="RNA polymerase sigma factor 70 region 4 type 2" evidence="4">
    <location>
        <begin position="36"/>
        <end position="87"/>
    </location>
</feature>
<dbReference type="Gene3D" id="1.10.10.10">
    <property type="entry name" value="Winged helix-like DNA-binding domain superfamily/Winged helix DNA-binding domain"/>
    <property type="match status" value="1"/>
</dbReference>
<dbReference type="InterPro" id="IPR013249">
    <property type="entry name" value="RNA_pol_sigma70_r4_t2"/>
</dbReference>
<keyword evidence="2" id="KW-0731">Sigma factor</keyword>
<gene>
    <name evidence="5" type="ORF">SDC9_113047</name>
</gene>
<evidence type="ECO:0000256" key="2">
    <source>
        <dbReference type="ARBA" id="ARBA00023082"/>
    </source>
</evidence>
<dbReference type="InterPro" id="IPR039425">
    <property type="entry name" value="RNA_pol_sigma-70-like"/>
</dbReference>
<name>A0A645BKZ0_9ZZZZ</name>
<dbReference type="GO" id="GO:0003677">
    <property type="term" value="F:DNA binding"/>
    <property type="evidence" value="ECO:0007669"/>
    <property type="project" value="InterPro"/>
</dbReference>
<reference evidence="5" key="1">
    <citation type="submission" date="2019-08" db="EMBL/GenBank/DDBJ databases">
        <authorList>
            <person name="Kucharzyk K."/>
            <person name="Murdoch R.W."/>
            <person name="Higgins S."/>
            <person name="Loffler F."/>
        </authorList>
    </citation>
    <scope>NUCLEOTIDE SEQUENCE</scope>
</reference>
<comment type="caution">
    <text evidence="5">The sequence shown here is derived from an EMBL/GenBank/DDBJ whole genome shotgun (WGS) entry which is preliminary data.</text>
</comment>
<dbReference type="InterPro" id="IPR013324">
    <property type="entry name" value="RNA_pol_sigma_r3/r4-like"/>
</dbReference>
<keyword evidence="3" id="KW-0804">Transcription</keyword>
<dbReference type="CDD" id="cd06171">
    <property type="entry name" value="Sigma70_r4"/>
    <property type="match status" value="1"/>
</dbReference>
<organism evidence="5">
    <name type="scientific">bioreactor metagenome</name>
    <dbReference type="NCBI Taxonomy" id="1076179"/>
    <lineage>
        <taxon>unclassified sequences</taxon>
        <taxon>metagenomes</taxon>
        <taxon>ecological metagenomes</taxon>
    </lineage>
</organism>
<dbReference type="NCBIfam" id="TIGR02937">
    <property type="entry name" value="sigma70-ECF"/>
    <property type="match status" value="1"/>
</dbReference>
<proteinExistence type="predicted"/>
<dbReference type="PANTHER" id="PTHR43133:SF46">
    <property type="entry name" value="RNA POLYMERASE SIGMA-70 FACTOR ECF SUBFAMILY"/>
    <property type="match status" value="1"/>
</dbReference>
<dbReference type="SUPFAM" id="SSF88659">
    <property type="entry name" value="Sigma3 and sigma4 domains of RNA polymerase sigma factors"/>
    <property type="match status" value="1"/>
</dbReference>
<keyword evidence="1" id="KW-0805">Transcription regulation</keyword>
<accession>A0A645BKZ0</accession>
<evidence type="ECO:0000256" key="3">
    <source>
        <dbReference type="ARBA" id="ARBA00023163"/>
    </source>
</evidence>
<dbReference type="InterPro" id="IPR036388">
    <property type="entry name" value="WH-like_DNA-bd_sf"/>
</dbReference>
<dbReference type="InterPro" id="IPR014284">
    <property type="entry name" value="RNA_pol_sigma-70_dom"/>
</dbReference>
<dbReference type="AlphaFoldDB" id="A0A645BKZ0"/>
<dbReference type="PANTHER" id="PTHR43133">
    <property type="entry name" value="RNA POLYMERASE ECF-TYPE SIGMA FACTO"/>
    <property type="match status" value="1"/>
</dbReference>
<protein>
    <recommendedName>
        <fullName evidence="4">RNA polymerase sigma factor 70 region 4 type 2 domain-containing protein</fullName>
    </recommendedName>
</protein>
<evidence type="ECO:0000256" key="1">
    <source>
        <dbReference type="ARBA" id="ARBA00023015"/>
    </source>
</evidence>
<dbReference type="GO" id="GO:0006352">
    <property type="term" value="P:DNA-templated transcription initiation"/>
    <property type="evidence" value="ECO:0007669"/>
    <property type="project" value="InterPro"/>
</dbReference>
<dbReference type="EMBL" id="VSSQ01020910">
    <property type="protein sequence ID" value="MPM66140.1"/>
    <property type="molecule type" value="Genomic_DNA"/>
</dbReference>
<dbReference type="Pfam" id="PF08281">
    <property type="entry name" value="Sigma70_r4_2"/>
    <property type="match status" value="1"/>
</dbReference>
<dbReference type="GO" id="GO:0016987">
    <property type="term" value="F:sigma factor activity"/>
    <property type="evidence" value="ECO:0007669"/>
    <property type="project" value="UniProtKB-KW"/>
</dbReference>
<evidence type="ECO:0000259" key="4">
    <source>
        <dbReference type="Pfam" id="PF08281"/>
    </source>
</evidence>
<evidence type="ECO:0000313" key="5">
    <source>
        <dbReference type="EMBL" id="MPM66140.1"/>
    </source>
</evidence>
<sequence length="104" mass="12089">MHVREVLSGEQQMVYELNEIALELFDVEKVKANTLRQKIRKALALLPVNDRKIFVLSRFNNLTNEEIAGILNISPKTVEKRMSLTLKILRKEVFIIIVWVNSNI</sequence>